<evidence type="ECO:0000256" key="2">
    <source>
        <dbReference type="ARBA" id="ARBA00004906"/>
    </source>
</evidence>
<evidence type="ECO:0000256" key="1">
    <source>
        <dbReference type="ARBA" id="ARBA00002668"/>
    </source>
</evidence>
<keyword evidence="8" id="KW-1185">Reference proteome</keyword>
<dbReference type="Proteomes" id="UP000001876">
    <property type="component" value="Unassembled WGS sequence"/>
</dbReference>
<evidence type="ECO:0000259" key="5">
    <source>
        <dbReference type="PROSITE" id="PS50097"/>
    </source>
</evidence>
<evidence type="ECO:0000259" key="6">
    <source>
        <dbReference type="PROSITE" id="PS50144"/>
    </source>
</evidence>
<dbReference type="KEGG" id="mpp:MICPUCDRAFT_40407"/>
<dbReference type="InterPro" id="IPR056423">
    <property type="entry name" value="BACK_BPM_SPOP"/>
</dbReference>
<dbReference type="GO" id="GO:0071472">
    <property type="term" value="P:cellular response to salt stress"/>
    <property type="evidence" value="ECO:0007669"/>
    <property type="project" value="UniProtKB-ARBA"/>
</dbReference>
<dbReference type="CDD" id="cd00121">
    <property type="entry name" value="MATH"/>
    <property type="match status" value="1"/>
</dbReference>
<dbReference type="InterPro" id="IPR002083">
    <property type="entry name" value="MATH/TRAF_dom"/>
</dbReference>
<feature type="domain" description="MATH" evidence="6">
    <location>
        <begin position="22"/>
        <end position="185"/>
    </location>
</feature>
<gene>
    <name evidence="7" type="ORF">MICPUCDRAFT_40407</name>
</gene>
<evidence type="ECO:0000256" key="3">
    <source>
        <dbReference type="ARBA" id="ARBA00010846"/>
    </source>
</evidence>
<dbReference type="Gene3D" id="3.30.710.10">
    <property type="entry name" value="Potassium Channel Kv1.1, Chain A"/>
    <property type="match status" value="1"/>
</dbReference>
<dbReference type="Pfam" id="PF24570">
    <property type="entry name" value="BACK_BPM_SPOP"/>
    <property type="match status" value="1"/>
</dbReference>
<evidence type="ECO:0000313" key="8">
    <source>
        <dbReference type="Proteomes" id="UP000001876"/>
    </source>
</evidence>
<name>C1MWK8_MICPC</name>
<accession>C1MWK8</accession>
<dbReference type="SMART" id="SM00225">
    <property type="entry name" value="BTB"/>
    <property type="match status" value="1"/>
</dbReference>
<feature type="region of interest" description="Disordered" evidence="4">
    <location>
        <begin position="300"/>
        <end position="345"/>
    </location>
</feature>
<dbReference type="OrthoDB" id="6359816at2759"/>
<dbReference type="InterPro" id="IPR034090">
    <property type="entry name" value="BPM_C"/>
</dbReference>
<comment type="pathway">
    <text evidence="2">Protein modification; protein ubiquitination.</text>
</comment>
<comment type="function">
    <text evidence="1">May act as a substrate-specific adapter of an E3 ubiquitin-protein ligase complex (CUL3-RBX1-BTB) which mediates the ubiquitination and subsequent proteasomal degradation of target proteins.</text>
</comment>
<dbReference type="PANTHER" id="PTHR26379">
    <property type="entry name" value="BTB/POZ AND MATH DOMAIN-CONTAINING PROTEIN 1"/>
    <property type="match status" value="1"/>
</dbReference>
<dbReference type="InterPro" id="IPR045005">
    <property type="entry name" value="BPM1-6"/>
</dbReference>
<dbReference type="Gene3D" id="1.25.40.420">
    <property type="match status" value="1"/>
</dbReference>
<dbReference type="Pfam" id="PF22486">
    <property type="entry name" value="MATH_2"/>
    <property type="match status" value="1"/>
</dbReference>
<proteinExistence type="inferred from homology"/>
<organism evidence="8">
    <name type="scientific">Micromonas pusilla (strain CCMP1545)</name>
    <name type="common">Picoplanktonic green alga</name>
    <dbReference type="NCBI Taxonomy" id="564608"/>
    <lineage>
        <taxon>Eukaryota</taxon>
        <taxon>Viridiplantae</taxon>
        <taxon>Chlorophyta</taxon>
        <taxon>Mamiellophyceae</taxon>
        <taxon>Mamiellales</taxon>
        <taxon>Mamiellaceae</taxon>
        <taxon>Micromonas</taxon>
    </lineage>
</organism>
<dbReference type="SUPFAM" id="SSF49599">
    <property type="entry name" value="TRAF domain-like"/>
    <property type="match status" value="1"/>
</dbReference>
<dbReference type="GeneID" id="9685378"/>
<reference evidence="7 8" key="1">
    <citation type="journal article" date="2009" name="Science">
        <title>Green evolution and dynamic adaptations revealed by genomes of the marine picoeukaryotes Micromonas.</title>
        <authorList>
            <person name="Worden A.Z."/>
            <person name="Lee J.H."/>
            <person name="Mock T."/>
            <person name="Rouze P."/>
            <person name="Simmons M.P."/>
            <person name="Aerts A.L."/>
            <person name="Allen A.E."/>
            <person name="Cuvelier M.L."/>
            <person name="Derelle E."/>
            <person name="Everett M.V."/>
            <person name="Foulon E."/>
            <person name="Grimwood J."/>
            <person name="Gundlach H."/>
            <person name="Henrissat B."/>
            <person name="Napoli C."/>
            <person name="McDonald S.M."/>
            <person name="Parker M.S."/>
            <person name="Rombauts S."/>
            <person name="Salamov A."/>
            <person name="Von Dassow P."/>
            <person name="Badger J.H."/>
            <person name="Coutinho P.M."/>
            <person name="Demir E."/>
            <person name="Dubchak I."/>
            <person name="Gentemann C."/>
            <person name="Eikrem W."/>
            <person name="Gready J.E."/>
            <person name="John U."/>
            <person name="Lanier W."/>
            <person name="Lindquist E.A."/>
            <person name="Lucas S."/>
            <person name="Mayer K.F."/>
            <person name="Moreau H."/>
            <person name="Not F."/>
            <person name="Otillar R."/>
            <person name="Panaud O."/>
            <person name="Pangilinan J."/>
            <person name="Paulsen I."/>
            <person name="Piegu B."/>
            <person name="Poliakov A."/>
            <person name="Robbens S."/>
            <person name="Schmutz J."/>
            <person name="Toulza E."/>
            <person name="Wyss T."/>
            <person name="Zelensky A."/>
            <person name="Zhou K."/>
            <person name="Armbrust E.V."/>
            <person name="Bhattacharya D."/>
            <person name="Goodenough U.W."/>
            <person name="Van de Peer Y."/>
            <person name="Grigoriev I.V."/>
        </authorList>
    </citation>
    <scope>NUCLEOTIDE SEQUENCE [LARGE SCALE GENOMIC DNA]</scope>
    <source>
        <strain evidence="7 8">CCMP1545</strain>
    </source>
</reference>
<sequence length="845" mass="87004">MDAASKMLALSGQSKTQTVTVTGEHEHVISGYSLLKGIGDGEPIASDRFTVGGHEWVLLFYPDGKKGTDAAAQARGDEDPYAALFVALIGEGPRPQGVVTSSSGQRVVRAFHRFTLVDQKRVNGGGTDITKGRQRDQGAVKISCAKQDPNARNCHGYRKFVRRSVLEKPENGYLVDDTIVIRYEIELVVTSGGALNRPCKTSALNSIDVRRFPTLGDQISTLLHDELDSADCVFEVEGERFPAHSLVMSARSAAFRAMLRTGAEMREGSEGVVKLGDIRAPVFKLLLNFIYSDRFPGSGPGEYQHGGRDGSLDDEDGSAAAHHALDGGGPGSGAPGRSPDGGVNQFARIVGGAHVGAGGHAIGAPEAPAIGTASAARAAAASALAASAAAARGGADADAAGGATGTGTGTGPDLGGAGAASSSSSCHEVDVAMTQHLLVAADRFDLTRLRAMCESRLCDMVDVDTAATTLALAEQNHAHALKHACLEFVAGHLAEVMNTDGYKHMERSCPQLASELLRTVAALNAQQAAAANVASVNAVVVGGGAGHQGPGHQAQGLQHAPPPHPHHGAGGGGGHHHHASYPPLPHPAAQQQQQQQHAGHGGVGGLAALPPPAGHGAAQAQAAAQQGVPPSHDAAFDLHAAAAAEVGGGHGPGADQIASAMPVTTPRTLGTAAQAYAAASPGYAPNLSWEPVAPPDDALDGGTFTDERLERVRGELEEMLRADPIQLKRYEEALRDIRAAAAAKARATAAGGATKKTSGGASAAPDHLVAELARVWRDDAWIAARDAWVKALPPKRKLDIAAMHLDAEKLALVVWSAEGDATKVRAKARRALLEAAGAVLAKFRV</sequence>
<feature type="region of interest" description="Disordered" evidence="4">
    <location>
        <begin position="544"/>
        <end position="632"/>
    </location>
</feature>
<evidence type="ECO:0000256" key="4">
    <source>
        <dbReference type="SAM" id="MobiDB-lite"/>
    </source>
</evidence>
<feature type="domain" description="BTB" evidence="5">
    <location>
        <begin position="230"/>
        <end position="299"/>
    </location>
</feature>
<protein>
    <submittedName>
        <fullName evidence="7">Predicted protein</fullName>
    </submittedName>
</protein>
<dbReference type="PROSITE" id="PS50144">
    <property type="entry name" value="MATH"/>
    <property type="match status" value="1"/>
</dbReference>
<dbReference type="PANTHER" id="PTHR26379:SF187">
    <property type="entry name" value="OS07G0655300 PROTEIN"/>
    <property type="match status" value="1"/>
</dbReference>
<dbReference type="CDD" id="cd14736">
    <property type="entry name" value="BACK_AtBPM-like"/>
    <property type="match status" value="1"/>
</dbReference>
<dbReference type="GO" id="GO:0016567">
    <property type="term" value="P:protein ubiquitination"/>
    <property type="evidence" value="ECO:0007669"/>
    <property type="project" value="InterPro"/>
</dbReference>
<dbReference type="AlphaFoldDB" id="C1MWK8"/>
<dbReference type="PROSITE" id="PS50097">
    <property type="entry name" value="BTB"/>
    <property type="match status" value="1"/>
</dbReference>
<dbReference type="Gene3D" id="2.60.210.10">
    <property type="entry name" value="Apoptosis, Tumor Necrosis Factor Receptor Associated Protein 2, Chain A"/>
    <property type="match status" value="1"/>
</dbReference>
<comment type="similarity">
    <text evidence="3">Belongs to the Tdpoz family.</text>
</comment>
<dbReference type="EMBL" id="GG663741">
    <property type="protein sequence ID" value="EEH55891.1"/>
    <property type="molecule type" value="Genomic_DNA"/>
</dbReference>
<dbReference type="InterPro" id="IPR011333">
    <property type="entry name" value="SKP1/BTB/POZ_sf"/>
</dbReference>
<dbReference type="SUPFAM" id="SSF54695">
    <property type="entry name" value="POZ domain"/>
    <property type="match status" value="1"/>
</dbReference>
<dbReference type="eggNOG" id="KOG1987">
    <property type="taxonomic scope" value="Eukaryota"/>
</dbReference>
<feature type="compositionally biased region" description="Low complexity" evidence="4">
    <location>
        <begin position="550"/>
        <end position="559"/>
    </location>
</feature>
<dbReference type="Pfam" id="PF00651">
    <property type="entry name" value="BTB"/>
    <property type="match status" value="1"/>
</dbReference>
<feature type="compositionally biased region" description="Low complexity" evidence="4">
    <location>
        <begin position="587"/>
        <end position="598"/>
    </location>
</feature>
<feature type="compositionally biased region" description="Low complexity" evidence="4">
    <location>
        <begin position="614"/>
        <end position="632"/>
    </location>
</feature>
<evidence type="ECO:0000313" key="7">
    <source>
        <dbReference type="EMBL" id="EEH55891.1"/>
    </source>
</evidence>
<dbReference type="InterPro" id="IPR008974">
    <property type="entry name" value="TRAF-like"/>
</dbReference>
<dbReference type="RefSeq" id="XP_003059939.1">
    <property type="nucleotide sequence ID" value="XM_003059893.1"/>
</dbReference>
<dbReference type="STRING" id="564608.C1MWK8"/>
<dbReference type="InterPro" id="IPR000210">
    <property type="entry name" value="BTB/POZ_dom"/>
</dbReference>